<dbReference type="Proteomes" id="UP000000844">
    <property type="component" value="Chromosome"/>
</dbReference>
<dbReference type="InterPro" id="IPR009430">
    <property type="entry name" value="GvpL/GvpF"/>
</dbReference>
<evidence type="ECO:0000313" key="4">
    <source>
        <dbReference type="EMBL" id="ADD44344.1"/>
    </source>
</evidence>
<evidence type="ECO:0000256" key="1">
    <source>
        <dbReference type="ARBA" id="ARBA00022987"/>
    </source>
</evidence>
<evidence type="ECO:0000256" key="3">
    <source>
        <dbReference type="ARBA" id="ARBA00035643"/>
    </source>
</evidence>
<dbReference type="PANTHER" id="PTHR36852:SF1">
    <property type="entry name" value="PROTEIN GVPL 2"/>
    <property type="match status" value="1"/>
</dbReference>
<dbReference type="EMBL" id="CP001778">
    <property type="protein sequence ID" value="ADD44344.1"/>
    <property type="molecule type" value="Genomic_DNA"/>
</dbReference>
<evidence type="ECO:0000256" key="2">
    <source>
        <dbReference type="ARBA" id="ARBA00035108"/>
    </source>
</evidence>
<dbReference type="HOGENOM" id="CLU_065736_0_0_11"/>
<dbReference type="Pfam" id="PF06386">
    <property type="entry name" value="GvpL_GvpF"/>
    <property type="match status" value="1"/>
</dbReference>
<dbReference type="KEGG" id="sna:Snas_4701"/>
<name>D3Q7K2_STANL</name>
<accession>D3Q7K2</accession>
<dbReference type="RefSeq" id="WP_013019915.1">
    <property type="nucleotide sequence ID" value="NC_013947.1"/>
</dbReference>
<comment type="subcellular location">
    <subcellularLocation>
        <location evidence="2">Gas vesicle</location>
    </subcellularLocation>
</comment>
<keyword evidence="1" id="KW-0304">Gas vesicle</keyword>
<reference evidence="4 5" key="1">
    <citation type="journal article" date="2009" name="Stand. Genomic Sci.">
        <title>Complete genome sequence of Stackebrandtia nassauensis type strain (LLR-40K-21).</title>
        <authorList>
            <person name="Munk C."/>
            <person name="Lapidus A."/>
            <person name="Copeland A."/>
            <person name="Jando M."/>
            <person name="Mayilraj S."/>
            <person name="Glavina Del Rio T."/>
            <person name="Nolan M."/>
            <person name="Chen F."/>
            <person name="Lucas S."/>
            <person name="Tice H."/>
            <person name="Cheng J.F."/>
            <person name="Han C."/>
            <person name="Detter J.C."/>
            <person name="Bruce D."/>
            <person name="Goodwin L."/>
            <person name="Chain P."/>
            <person name="Pitluck S."/>
            <person name="Goker M."/>
            <person name="Ovchinikova G."/>
            <person name="Pati A."/>
            <person name="Ivanova N."/>
            <person name="Mavromatis K."/>
            <person name="Chen A."/>
            <person name="Palaniappan K."/>
            <person name="Land M."/>
            <person name="Hauser L."/>
            <person name="Chang Y.J."/>
            <person name="Jeffries C.D."/>
            <person name="Bristow J."/>
            <person name="Eisen J.A."/>
            <person name="Markowitz V."/>
            <person name="Hugenholtz P."/>
            <person name="Kyrpides N.C."/>
            <person name="Klenk H.P."/>
        </authorList>
    </citation>
    <scope>NUCLEOTIDE SEQUENCE [LARGE SCALE GENOMIC DNA]</scope>
    <source>
        <strain evidence="5">DSM 44728 / CIP 108903 / NRRL B-16338 / NBRC 102104 / LLR-40K-21</strain>
    </source>
</reference>
<comment type="similarity">
    <text evidence="3">Belongs to the gas vesicle GvpF/GvpL family.</text>
</comment>
<keyword evidence="5" id="KW-1185">Reference proteome</keyword>
<dbReference type="OrthoDB" id="146444at2"/>
<evidence type="ECO:0000313" key="5">
    <source>
        <dbReference type="Proteomes" id="UP000000844"/>
    </source>
</evidence>
<dbReference type="AlphaFoldDB" id="D3Q7K2"/>
<dbReference type="GO" id="GO:0031411">
    <property type="term" value="C:gas vesicle"/>
    <property type="evidence" value="ECO:0007669"/>
    <property type="project" value="UniProtKB-SubCell"/>
</dbReference>
<dbReference type="eggNOG" id="ENOG502ZUUR">
    <property type="taxonomic scope" value="Bacteria"/>
</dbReference>
<dbReference type="SMR" id="D3Q7K2"/>
<dbReference type="PANTHER" id="PTHR36852">
    <property type="entry name" value="PROTEIN GVPL 2"/>
    <property type="match status" value="1"/>
</dbReference>
<gene>
    <name evidence="4" type="ordered locus">Snas_4701</name>
</gene>
<organism evidence="4 5">
    <name type="scientific">Stackebrandtia nassauensis (strain DSM 44728 / CIP 108903 / NRRL B-16338 / NBRC 102104 / LLR-40K-21)</name>
    <dbReference type="NCBI Taxonomy" id="446470"/>
    <lineage>
        <taxon>Bacteria</taxon>
        <taxon>Bacillati</taxon>
        <taxon>Actinomycetota</taxon>
        <taxon>Actinomycetes</taxon>
        <taxon>Glycomycetales</taxon>
        <taxon>Glycomycetaceae</taxon>
        <taxon>Stackebrandtia</taxon>
    </lineage>
</organism>
<sequence length="254" mass="27745">MTEHTGLWLYAVADQLPDGRLPCPAGIDEAPVEAIAHDGLAAVVSPVDLHHYGEEALARRLEDFDWLAATANRHHAVIEAVHHLSTTVPMRLATVYTEPRRVSTLLAEQHDLLRRALDSVAGHTEWGVKAFAVNRPQAPPAAGGEESGAAYLRRRRAELANADAVRQEVWDAAQHAFHELGLLAVAQRRHRPQDAKLTGKPEPMLLNGSFLVEDTEQDAFTKAVSTLTADHPELEIQLSGPWPPYSFAGLAVEA</sequence>
<dbReference type="STRING" id="446470.Snas_4701"/>
<dbReference type="GO" id="GO:0031412">
    <property type="term" value="P:gas vesicle organization"/>
    <property type="evidence" value="ECO:0007669"/>
    <property type="project" value="InterPro"/>
</dbReference>
<protein>
    <submittedName>
        <fullName evidence="4">Gas vesicle synthesis GvpLGvpF</fullName>
    </submittedName>
</protein>
<proteinExistence type="inferred from homology"/>